<evidence type="ECO:0000313" key="9">
    <source>
        <dbReference type="Proteomes" id="UP001162741"/>
    </source>
</evidence>
<protein>
    <recommendedName>
        <fullName evidence="5">Release factor glutamine methyltransferase</fullName>
        <shortName evidence="5">RF MTase</shortName>
        <ecNumber evidence="5">2.1.1.297</ecNumber>
    </recommendedName>
    <alternativeName>
        <fullName evidence="5">N5-glutamine methyltransferase PrmC</fullName>
    </alternativeName>
    <alternativeName>
        <fullName evidence="5">Protein-(glutamine-N5) MTase PrmC</fullName>
    </alternativeName>
    <alternativeName>
        <fullName evidence="5">Protein-glutamine N-methyltransferase PrmC</fullName>
    </alternativeName>
</protein>
<dbReference type="GO" id="GO:0032259">
    <property type="term" value="P:methylation"/>
    <property type="evidence" value="ECO:0007669"/>
    <property type="project" value="UniProtKB-KW"/>
</dbReference>
<accession>A0ABY6J2V4</accession>
<proteinExistence type="inferred from homology"/>
<dbReference type="Pfam" id="PF17827">
    <property type="entry name" value="PrmC_N"/>
    <property type="match status" value="1"/>
</dbReference>
<evidence type="ECO:0000256" key="5">
    <source>
        <dbReference type="HAMAP-Rule" id="MF_02126"/>
    </source>
</evidence>
<comment type="catalytic activity">
    <reaction evidence="4 5">
        <text>L-glutaminyl-[peptide chain release factor] + S-adenosyl-L-methionine = N(5)-methyl-L-glutaminyl-[peptide chain release factor] + S-adenosyl-L-homocysteine + H(+)</text>
        <dbReference type="Rhea" id="RHEA:42896"/>
        <dbReference type="Rhea" id="RHEA-COMP:10271"/>
        <dbReference type="Rhea" id="RHEA-COMP:10272"/>
        <dbReference type="ChEBI" id="CHEBI:15378"/>
        <dbReference type="ChEBI" id="CHEBI:30011"/>
        <dbReference type="ChEBI" id="CHEBI:57856"/>
        <dbReference type="ChEBI" id="CHEBI:59789"/>
        <dbReference type="ChEBI" id="CHEBI:61891"/>
        <dbReference type="EC" id="2.1.1.297"/>
    </reaction>
</comment>
<dbReference type="EMBL" id="CP107006">
    <property type="protein sequence ID" value="UYQ93993.1"/>
    <property type="molecule type" value="Genomic_DNA"/>
</dbReference>
<evidence type="ECO:0000259" key="6">
    <source>
        <dbReference type="Pfam" id="PF05175"/>
    </source>
</evidence>
<gene>
    <name evidence="5 8" type="primary">prmC</name>
    <name evidence="8" type="ORF">MKQ68_02660</name>
</gene>
<comment type="similarity">
    <text evidence="5">Belongs to the protein N5-glutamine methyltransferase family. PrmC subfamily.</text>
</comment>
<dbReference type="Gene3D" id="1.10.8.10">
    <property type="entry name" value="DNA helicase RuvA subunit, C-terminal domain"/>
    <property type="match status" value="1"/>
</dbReference>
<feature type="binding site" evidence="5">
    <location>
        <begin position="188"/>
        <end position="191"/>
    </location>
    <ligand>
        <name>substrate</name>
    </ligand>
</feature>
<evidence type="ECO:0000256" key="1">
    <source>
        <dbReference type="ARBA" id="ARBA00022603"/>
    </source>
</evidence>
<dbReference type="GO" id="GO:0102559">
    <property type="term" value="F:peptide chain release factor N(5)-glutamine methyltransferase activity"/>
    <property type="evidence" value="ECO:0007669"/>
    <property type="project" value="UniProtKB-EC"/>
</dbReference>
<keyword evidence="9" id="KW-1185">Reference proteome</keyword>
<dbReference type="PANTHER" id="PTHR18895:SF74">
    <property type="entry name" value="MTRF1L RELEASE FACTOR GLUTAMINE METHYLTRANSFERASE"/>
    <property type="match status" value="1"/>
</dbReference>
<dbReference type="InterPro" id="IPR004556">
    <property type="entry name" value="HemK-like"/>
</dbReference>
<dbReference type="RefSeq" id="WP_264281962.1">
    <property type="nucleotide sequence ID" value="NZ_CP107006.1"/>
</dbReference>
<dbReference type="NCBIfam" id="TIGR00536">
    <property type="entry name" value="hemK_fam"/>
    <property type="match status" value="1"/>
</dbReference>
<reference evidence="8" key="1">
    <citation type="submission" date="2022-10" db="EMBL/GenBank/DDBJ databases">
        <title>Chitinophaga sp. nov., isolated from soil.</title>
        <authorList>
            <person name="Jeon C.O."/>
        </authorList>
    </citation>
    <scope>NUCLEOTIDE SEQUENCE</scope>
    <source>
        <strain evidence="8">R8</strain>
    </source>
</reference>
<organism evidence="8 9">
    <name type="scientific">Chitinophaga horti</name>
    <dbReference type="NCBI Taxonomy" id="2920382"/>
    <lineage>
        <taxon>Bacteria</taxon>
        <taxon>Pseudomonadati</taxon>
        <taxon>Bacteroidota</taxon>
        <taxon>Chitinophagia</taxon>
        <taxon>Chitinophagales</taxon>
        <taxon>Chitinophagaceae</taxon>
        <taxon>Chitinophaga</taxon>
    </lineage>
</organism>
<dbReference type="InterPro" id="IPR029063">
    <property type="entry name" value="SAM-dependent_MTases_sf"/>
</dbReference>
<dbReference type="PROSITE" id="PS00092">
    <property type="entry name" value="N6_MTASE"/>
    <property type="match status" value="1"/>
</dbReference>
<dbReference type="Proteomes" id="UP001162741">
    <property type="component" value="Chromosome"/>
</dbReference>
<dbReference type="InterPro" id="IPR007848">
    <property type="entry name" value="Small_mtfrase_dom"/>
</dbReference>
<dbReference type="InterPro" id="IPR019874">
    <property type="entry name" value="RF_methyltr_PrmC"/>
</dbReference>
<dbReference type="NCBIfam" id="TIGR03534">
    <property type="entry name" value="RF_mod_PrmC"/>
    <property type="match status" value="1"/>
</dbReference>
<dbReference type="CDD" id="cd02440">
    <property type="entry name" value="AdoMet_MTases"/>
    <property type="match status" value="1"/>
</dbReference>
<evidence type="ECO:0000256" key="3">
    <source>
        <dbReference type="ARBA" id="ARBA00022691"/>
    </source>
</evidence>
<name>A0ABY6J2V4_9BACT</name>
<feature type="binding site" evidence="5">
    <location>
        <position position="188"/>
    </location>
    <ligand>
        <name>S-adenosyl-L-methionine</name>
        <dbReference type="ChEBI" id="CHEBI:59789"/>
    </ligand>
</feature>
<evidence type="ECO:0000256" key="4">
    <source>
        <dbReference type="ARBA" id="ARBA00048391"/>
    </source>
</evidence>
<keyword evidence="1 5" id="KW-0489">Methyltransferase</keyword>
<dbReference type="Gene3D" id="3.40.50.150">
    <property type="entry name" value="Vaccinia Virus protein VP39"/>
    <property type="match status" value="1"/>
</dbReference>
<dbReference type="PANTHER" id="PTHR18895">
    <property type="entry name" value="HEMK METHYLTRANSFERASE"/>
    <property type="match status" value="1"/>
</dbReference>
<evidence type="ECO:0000313" key="8">
    <source>
        <dbReference type="EMBL" id="UYQ93993.1"/>
    </source>
</evidence>
<dbReference type="HAMAP" id="MF_02126">
    <property type="entry name" value="RF_methyltr_PrmC"/>
    <property type="match status" value="1"/>
</dbReference>
<dbReference type="InterPro" id="IPR050320">
    <property type="entry name" value="N5-glutamine_MTase"/>
</dbReference>
<dbReference type="Pfam" id="PF05175">
    <property type="entry name" value="MTS"/>
    <property type="match status" value="1"/>
</dbReference>
<sequence length="283" mass="31447">MTIQAAFAHIIKSIQPLYEEREAANIAHMLLEHITGMGKMDRIVYKDKPLDDTQLAGLQAGIEALLAKRPIQYIIGSSWFYGMELLVNQHVLIPRPETEELVEWILSENTNPQAHILDIGTGSGCIPIALQKQLPQAKVWGIDISEDALAVAQSNATRQQTPVQFAVMSALDTAATAELPPFDIIVSNPPYIRQREKADMQHQVVDYEPSLALFVPDNDPLLFYRYIGTLALQKLPTGGKLYFEINEALGNEVVELLQSQGFTDVTLRADLFGKHRMVSATKG</sequence>
<dbReference type="InterPro" id="IPR002052">
    <property type="entry name" value="DNA_methylase_N6_adenine_CS"/>
</dbReference>
<comment type="function">
    <text evidence="5">Methylates the class 1 translation termination release factors RF1/PrfA and RF2/PrfB on the glutamine residue of the universally conserved GGQ motif.</text>
</comment>
<feature type="binding site" evidence="5">
    <location>
        <begin position="120"/>
        <end position="124"/>
    </location>
    <ligand>
        <name>S-adenosyl-L-methionine</name>
        <dbReference type="ChEBI" id="CHEBI:59789"/>
    </ligand>
</feature>
<feature type="domain" description="Methyltransferase small" evidence="6">
    <location>
        <begin position="109"/>
        <end position="201"/>
    </location>
</feature>
<evidence type="ECO:0000256" key="2">
    <source>
        <dbReference type="ARBA" id="ARBA00022679"/>
    </source>
</evidence>
<feature type="domain" description="Release factor glutamine methyltransferase N-terminal" evidence="7">
    <location>
        <begin position="21"/>
        <end position="76"/>
    </location>
</feature>
<dbReference type="EC" id="2.1.1.297" evidence="5"/>
<evidence type="ECO:0000259" key="7">
    <source>
        <dbReference type="Pfam" id="PF17827"/>
    </source>
</evidence>
<dbReference type="InterPro" id="IPR040758">
    <property type="entry name" value="PrmC_N"/>
</dbReference>
<dbReference type="SUPFAM" id="SSF53335">
    <property type="entry name" value="S-adenosyl-L-methionine-dependent methyltransferases"/>
    <property type="match status" value="1"/>
</dbReference>
<keyword evidence="2 5" id="KW-0808">Transferase</keyword>
<keyword evidence="3 5" id="KW-0949">S-adenosyl-L-methionine</keyword>
<feature type="binding site" evidence="5">
    <location>
        <position position="143"/>
    </location>
    <ligand>
        <name>S-adenosyl-L-methionine</name>
        <dbReference type="ChEBI" id="CHEBI:59789"/>
    </ligand>
</feature>
<comment type="caution">
    <text evidence="5">Lacks conserved residue(s) required for the propagation of feature annotation.</text>
</comment>